<dbReference type="Pfam" id="PF02922">
    <property type="entry name" value="CBM_48"/>
    <property type="match status" value="1"/>
</dbReference>
<dbReference type="InterPro" id="IPR044505">
    <property type="entry name" value="GlgX_Isoamylase_N_E_set"/>
</dbReference>
<keyword evidence="2" id="KW-0378">Hydrolase</keyword>
<name>A0ABU2HRM7_9RHOB</name>
<dbReference type="Pfam" id="PF00128">
    <property type="entry name" value="Alpha-amylase"/>
    <property type="match status" value="1"/>
</dbReference>
<dbReference type="SMART" id="SM00642">
    <property type="entry name" value="Aamy"/>
    <property type="match status" value="1"/>
</dbReference>
<feature type="region of interest" description="Disordered" evidence="4">
    <location>
        <begin position="464"/>
        <end position="493"/>
    </location>
</feature>
<dbReference type="InterPro" id="IPR013783">
    <property type="entry name" value="Ig-like_fold"/>
</dbReference>
<dbReference type="Gene3D" id="2.60.40.10">
    <property type="entry name" value="Immunoglobulins"/>
    <property type="match status" value="1"/>
</dbReference>
<dbReference type="InterPro" id="IPR013780">
    <property type="entry name" value="Glyco_hydro_b"/>
</dbReference>
<dbReference type="InterPro" id="IPR017853">
    <property type="entry name" value="GH"/>
</dbReference>
<dbReference type="CDD" id="cd11326">
    <property type="entry name" value="AmyAc_Glg_debranch"/>
    <property type="match status" value="1"/>
</dbReference>
<proteinExistence type="inferred from homology"/>
<evidence type="ECO:0000256" key="4">
    <source>
        <dbReference type="SAM" id="MobiDB-lite"/>
    </source>
</evidence>
<dbReference type="SUPFAM" id="SSF81296">
    <property type="entry name" value="E set domains"/>
    <property type="match status" value="1"/>
</dbReference>
<comment type="caution">
    <text evidence="6">The sequence shown here is derived from an EMBL/GenBank/DDBJ whole genome shotgun (WGS) entry which is preliminary data.</text>
</comment>
<sequence length="695" mass="77479">MRSPAITAGHAAPLGATFDGAGVNFALSSRHADRVELCLFDAKGKETRIELPERDGHVWHGYISGLRPGQKYGYRVHGPYRPAEGHRFNPNKLLIDPYAKRLTRGPIQHDALFGYKAGDPQADLSFDPRDSAPYMPRSVVIDPSYSWGADDPLRHPMTETIIYEAHVKGLTAGRRDIADRGTFLALSSDPIIEHLNNLGITAIELLPVHAFADDAFLVAKGLRNYWGYMSYGFFAPEPRYMRDGDIAEFQQMVSRFHQAGIEVILDVVFNHTAEGNELGPTLSFRGLDNASYYRLAEDPRFYVNDAGTGNVLDLDKPFALRLVMDSLRYWVEVMHVDGFRFDLCSVLGRSHGRFDRDGSFFRAVQQDPVLNRVKLIAEPWDIGEGGYQLGAYPAPFAEWNDRFRDQVRAFWRGDAQMTGKLAKRVAGSAARFDHDGRAATSSVNFISAHDGFTLMDTVSYSQKHNEANGEDNRDGHDHNLADNCGVEGPTEDEKILQKRARRRRNLMATLLLSQGTPMILGGDELGNSQQGNNNAYCQDNEIGWVDWSDEDPSFLGFCRRVIAFRKAHPILRQKRFLHSQPREQDGITDLFWRRADGGPMQVEDWSEPGLRLLAAEMRMASGTPDYAALTGAVFLVLNAGPDIDVRLPDTARRGIWRRKLDSSRFGSVDEPAGESEAIAADSVVAFVLTGEGANA</sequence>
<dbReference type="SUPFAM" id="SSF51011">
    <property type="entry name" value="Glycosyl hydrolase domain"/>
    <property type="match status" value="1"/>
</dbReference>
<dbReference type="PANTHER" id="PTHR43002">
    <property type="entry name" value="GLYCOGEN DEBRANCHING ENZYME"/>
    <property type="match status" value="1"/>
</dbReference>
<evidence type="ECO:0000259" key="5">
    <source>
        <dbReference type="SMART" id="SM00642"/>
    </source>
</evidence>
<dbReference type="EMBL" id="JAVQLW010000001">
    <property type="protein sequence ID" value="MDS9467710.1"/>
    <property type="molecule type" value="Genomic_DNA"/>
</dbReference>
<evidence type="ECO:0000313" key="6">
    <source>
        <dbReference type="EMBL" id="MDS9467710.1"/>
    </source>
</evidence>
<accession>A0ABU2HRM7</accession>
<dbReference type="Proteomes" id="UP001269144">
    <property type="component" value="Unassembled WGS sequence"/>
</dbReference>
<feature type="domain" description="Glycosyl hydrolase family 13 catalytic" evidence="5">
    <location>
        <begin position="181"/>
        <end position="565"/>
    </location>
</feature>
<dbReference type="Gene3D" id="2.60.40.1180">
    <property type="entry name" value="Golgi alpha-mannosidase II"/>
    <property type="match status" value="1"/>
</dbReference>
<dbReference type="SUPFAM" id="SSF51445">
    <property type="entry name" value="(Trans)glycosidases"/>
    <property type="match status" value="1"/>
</dbReference>
<dbReference type="Gene3D" id="3.20.20.80">
    <property type="entry name" value="Glycosidases"/>
    <property type="match status" value="1"/>
</dbReference>
<evidence type="ECO:0000256" key="2">
    <source>
        <dbReference type="ARBA" id="ARBA00022801"/>
    </source>
</evidence>
<protein>
    <submittedName>
        <fullName evidence="6">Glycogen debranching protein GlgX</fullName>
    </submittedName>
</protein>
<dbReference type="CDD" id="cd02856">
    <property type="entry name" value="E_set_GDE_Isoamylase_N"/>
    <property type="match status" value="1"/>
</dbReference>
<dbReference type="RefSeq" id="WP_311161067.1">
    <property type="nucleotide sequence ID" value="NZ_JAVQLW010000001.1"/>
</dbReference>
<comment type="similarity">
    <text evidence="1">Belongs to the glycosyl hydrolase 13 family.</text>
</comment>
<evidence type="ECO:0000313" key="7">
    <source>
        <dbReference type="Proteomes" id="UP001269144"/>
    </source>
</evidence>
<keyword evidence="7" id="KW-1185">Reference proteome</keyword>
<evidence type="ECO:0000256" key="3">
    <source>
        <dbReference type="ARBA" id="ARBA00023295"/>
    </source>
</evidence>
<dbReference type="NCBIfam" id="TIGR02100">
    <property type="entry name" value="glgX_debranch"/>
    <property type="match status" value="1"/>
</dbReference>
<evidence type="ECO:0000256" key="1">
    <source>
        <dbReference type="ARBA" id="ARBA00008061"/>
    </source>
</evidence>
<dbReference type="InterPro" id="IPR014756">
    <property type="entry name" value="Ig_E-set"/>
</dbReference>
<keyword evidence="3" id="KW-0326">Glycosidase</keyword>
<dbReference type="InterPro" id="IPR006047">
    <property type="entry name" value="GH13_cat_dom"/>
</dbReference>
<dbReference type="InterPro" id="IPR004193">
    <property type="entry name" value="Glyco_hydro_13_N"/>
</dbReference>
<gene>
    <name evidence="6" type="primary">glgX</name>
    <name evidence="6" type="ORF">RGQ15_09015</name>
</gene>
<feature type="compositionally biased region" description="Basic and acidic residues" evidence="4">
    <location>
        <begin position="464"/>
        <end position="480"/>
    </location>
</feature>
<reference evidence="7" key="1">
    <citation type="submission" date="2023-07" db="EMBL/GenBank/DDBJ databases">
        <title>Paracoccus sp. MBLB3053 whole genome sequence.</title>
        <authorList>
            <person name="Hwang C.Y."/>
            <person name="Cho E.-S."/>
            <person name="Seo M.-J."/>
        </authorList>
    </citation>
    <scope>NUCLEOTIDE SEQUENCE [LARGE SCALE GENOMIC DNA]</scope>
    <source>
        <strain evidence="7">MBLB3053</strain>
    </source>
</reference>
<organism evidence="6 7">
    <name type="scientific">Paracoccus aurantius</name>
    <dbReference type="NCBI Taxonomy" id="3073814"/>
    <lineage>
        <taxon>Bacteria</taxon>
        <taxon>Pseudomonadati</taxon>
        <taxon>Pseudomonadota</taxon>
        <taxon>Alphaproteobacteria</taxon>
        <taxon>Rhodobacterales</taxon>
        <taxon>Paracoccaceae</taxon>
        <taxon>Paracoccus</taxon>
    </lineage>
</organism>
<dbReference type="InterPro" id="IPR011837">
    <property type="entry name" value="Glycogen_debranch_GlgX"/>
</dbReference>